<dbReference type="PROSITE" id="PS50075">
    <property type="entry name" value="CARRIER"/>
    <property type="match status" value="2"/>
</dbReference>
<evidence type="ECO:0000313" key="5">
    <source>
        <dbReference type="EMBL" id="KAF7409549.1"/>
    </source>
</evidence>
<evidence type="ECO:0000313" key="6">
    <source>
        <dbReference type="Proteomes" id="UP000617340"/>
    </source>
</evidence>
<dbReference type="PANTHER" id="PTHR43775:SF23">
    <property type="entry name" value="FATTY ACID SYNTHASE 3"/>
    <property type="match status" value="1"/>
</dbReference>
<dbReference type="GO" id="GO:0006633">
    <property type="term" value="P:fatty acid biosynthetic process"/>
    <property type="evidence" value="ECO:0007669"/>
    <property type="project" value="TreeGrafter"/>
</dbReference>
<dbReference type="GO" id="GO:0031177">
    <property type="term" value="F:phosphopantetheine binding"/>
    <property type="evidence" value="ECO:0007669"/>
    <property type="project" value="InterPro"/>
</dbReference>
<keyword evidence="6" id="KW-1185">Reference proteome</keyword>
<comment type="caution">
    <text evidence="5">The sequence shown here is derived from an EMBL/GenBank/DDBJ whole genome shotgun (WGS) entry which is preliminary data.</text>
</comment>
<dbReference type="InterPro" id="IPR050091">
    <property type="entry name" value="PKS_NRPS_Biosynth_Enz"/>
</dbReference>
<dbReference type="InterPro" id="IPR020806">
    <property type="entry name" value="PKS_PP-bd"/>
</dbReference>
<dbReference type="InterPro" id="IPR029058">
    <property type="entry name" value="AB_hydrolase_fold"/>
</dbReference>
<dbReference type="Pfam" id="PF00975">
    <property type="entry name" value="Thioesterase"/>
    <property type="match status" value="2"/>
</dbReference>
<feature type="domain" description="Carrier" evidence="4">
    <location>
        <begin position="80"/>
        <end position="160"/>
    </location>
</feature>
<gene>
    <name evidence="5" type="ORF">HZH68_003930</name>
</gene>
<dbReference type="AlphaFoldDB" id="A0A834NIY4"/>
<evidence type="ECO:0000256" key="2">
    <source>
        <dbReference type="ARBA" id="ARBA00022450"/>
    </source>
</evidence>
<protein>
    <recommendedName>
        <fullName evidence="1">oleoyl-[acyl-carrier-protein] hydrolase</fullName>
        <ecNumber evidence="1">3.1.2.14</ecNumber>
    </recommendedName>
</protein>
<dbReference type="Gene3D" id="3.40.50.720">
    <property type="entry name" value="NAD(P)-binding Rossmann-like Domain"/>
    <property type="match status" value="2"/>
</dbReference>
<dbReference type="InterPro" id="IPR009081">
    <property type="entry name" value="PP-bd_ACP"/>
</dbReference>
<reference evidence="5" key="1">
    <citation type="journal article" date="2020" name="G3 (Bethesda)">
        <title>High-Quality Assemblies for Three Invasive Social Wasps from the &lt;i&gt;Vespula&lt;/i&gt; Genus.</title>
        <authorList>
            <person name="Harrop T.W.R."/>
            <person name="Guhlin J."/>
            <person name="McLaughlin G.M."/>
            <person name="Permina E."/>
            <person name="Stockwell P."/>
            <person name="Gilligan J."/>
            <person name="Le Lec M.F."/>
            <person name="Gruber M.A.M."/>
            <person name="Quinn O."/>
            <person name="Lovegrove M."/>
            <person name="Duncan E.J."/>
            <person name="Remnant E.J."/>
            <person name="Van Eeckhoven J."/>
            <person name="Graham B."/>
            <person name="Knapp R.A."/>
            <person name="Langford K.W."/>
            <person name="Kronenberg Z."/>
            <person name="Press M.O."/>
            <person name="Eacker S.M."/>
            <person name="Wilson-Rankin E.E."/>
            <person name="Purcell J."/>
            <person name="Lester P.J."/>
            <person name="Dearden P.K."/>
        </authorList>
    </citation>
    <scope>NUCLEOTIDE SEQUENCE</scope>
    <source>
        <strain evidence="5">Linc-1</strain>
    </source>
</reference>
<keyword evidence="3" id="KW-0597">Phosphoprotein</keyword>
<dbReference type="SUPFAM" id="SSF47336">
    <property type="entry name" value="ACP-like"/>
    <property type="match status" value="2"/>
</dbReference>
<dbReference type="Gene3D" id="3.40.50.1820">
    <property type="entry name" value="alpha/beta hydrolase"/>
    <property type="match status" value="2"/>
</dbReference>
<feature type="domain" description="Carrier" evidence="4">
    <location>
        <begin position="425"/>
        <end position="505"/>
    </location>
</feature>
<dbReference type="PANTHER" id="PTHR43775">
    <property type="entry name" value="FATTY ACID SYNTHASE"/>
    <property type="match status" value="1"/>
</dbReference>
<dbReference type="InterPro" id="IPR036736">
    <property type="entry name" value="ACP-like_sf"/>
</dbReference>
<dbReference type="SMART" id="SM00823">
    <property type="entry name" value="PKS_PP"/>
    <property type="match status" value="2"/>
</dbReference>
<evidence type="ECO:0000256" key="3">
    <source>
        <dbReference type="ARBA" id="ARBA00022553"/>
    </source>
</evidence>
<sequence length="713" mass="79645">MANSIMERICEKRVEEGLPGLAIQWGAIGDVGLVAEMQNEDKELVIGGTLLQKISSCLQELNGFLVQDKAVVASMIVAEQQNKNVVNNVVDAVINILGIKDLNSINPRTPLPELGMDSMSAVEIKQILEREYDIYLTTTDIRNLNLAKLTEINNKLTGNSNPSGNEINQVLFVTNMFRQFHDEILSTEIIIPLKTNPVEGRDEIFFLPGIEGYADVFKPLESKIKSPATCFQFETKYELKTVEAVANSILPHIMDKLKGRSEFMLVGHSFGSLVAIELARMLEAKGFIGRLILIDGAPQYLKKIIQENLRSSSQEELENNILLSVMNAYVSVNCSEVCHIYLNRHTFLSIFEKICEKRVEEGLPGLAIQWGAIGDVGLVAEMQNEDKELVIGGTLLQRISSCLQELNEFLVQDKAVVASMIVAEQQNNSVVNNVVDAVINILGIKDLNRINPRTPLPELGMDSMSAVEIKQTLEREYDIYLTTTDIRNLNLVKLTEINNHLTGNSTPSGNETNQILSIRNMFRQFHDEILATEIIIPLKTNPVKGRDEIFFLPGIEGYADVFKTLDSKIKSPATCFQFETKYELKTVEAVANPILPHIMDKLKGRSEFMLVGYSFGSLVAIELARMLETKGFIGRLILIDGAPQHLKTFIQDNLRSSSQEELENNILIDIMNEYVGVNAVEVCLYFPKGHHFLSIFGLSHINFPVLLCSLNSN</sequence>
<dbReference type="Pfam" id="PF00550">
    <property type="entry name" value="PP-binding"/>
    <property type="match status" value="2"/>
</dbReference>
<dbReference type="GO" id="GO:0016297">
    <property type="term" value="F:fatty acyl-[ACP] hydrolase activity"/>
    <property type="evidence" value="ECO:0007669"/>
    <property type="project" value="UniProtKB-EC"/>
</dbReference>
<organism evidence="5 6">
    <name type="scientific">Vespula germanica</name>
    <name type="common">German yellow jacket</name>
    <name type="synonym">Paravespula germanica</name>
    <dbReference type="NCBI Taxonomy" id="30212"/>
    <lineage>
        <taxon>Eukaryota</taxon>
        <taxon>Metazoa</taxon>
        <taxon>Ecdysozoa</taxon>
        <taxon>Arthropoda</taxon>
        <taxon>Hexapoda</taxon>
        <taxon>Insecta</taxon>
        <taxon>Pterygota</taxon>
        <taxon>Neoptera</taxon>
        <taxon>Endopterygota</taxon>
        <taxon>Hymenoptera</taxon>
        <taxon>Apocrita</taxon>
        <taxon>Aculeata</taxon>
        <taxon>Vespoidea</taxon>
        <taxon>Vespidae</taxon>
        <taxon>Vespinae</taxon>
        <taxon>Vespula</taxon>
    </lineage>
</organism>
<evidence type="ECO:0000259" key="4">
    <source>
        <dbReference type="PROSITE" id="PS50075"/>
    </source>
</evidence>
<dbReference type="EMBL" id="JACSDZ010000003">
    <property type="protein sequence ID" value="KAF7409549.1"/>
    <property type="molecule type" value="Genomic_DNA"/>
</dbReference>
<accession>A0A834NIY4</accession>
<dbReference type="SUPFAM" id="SSF53474">
    <property type="entry name" value="alpha/beta-Hydrolases"/>
    <property type="match status" value="2"/>
</dbReference>
<evidence type="ECO:0000256" key="1">
    <source>
        <dbReference type="ARBA" id="ARBA00012480"/>
    </source>
</evidence>
<dbReference type="Proteomes" id="UP000617340">
    <property type="component" value="Unassembled WGS sequence"/>
</dbReference>
<keyword evidence="2" id="KW-0596">Phosphopantetheine</keyword>
<dbReference type="EC" id="3.1.2.14" evidence="1"/>
<dbReference type="Gene3D" id="1.10.1200.10">
    <property type="entry name" value="ACP-like"/>
    <property type="match status" value="2"/>
</dbReference>
<name>A0A834NIY4_VESGE</name>
<dbReference type="GO" id="GO:0004312">
    <property type="term" value="F:fatty acid synthase activity"/>
    <property type="evidence" value="ECO:0007669"/>
    <property type="project" value="TreeGrafter"/>
</dbReference>
<dbReference type="InterPro" id="IPR001031">
    <property type="entry name" value="Thioesterase"/>
</dbReference>
<proteinExistence type="predicted"/>